<dbReference type="InterPro" id="IPR001606">
    <property type="entry name" value="ARID_dom"/>
</dbReference>
<keyword evidence="3" id="KW-1185">Reference proteome</keyword>
<dbReference type="PROSITE" id="PS51011">
    <property type="entry name" value="ARID"/>
    <property type="match status" value="1"/>
</dbReference>
<dbReference type="InterPro" id="IPR036431">
    <property type="entry name" value="ARID_dom_sf"/>
</dbReference>
<dbReference type="CDD" id="cd16100">
    <property type="entry name" value="ARID"/>
    <property type="match status" value="1"/>
</dbReference>
<evidence type="ECO:0000313" key="3">
    <source>
        <dbReference type="Proteomes" id="UP000485058"/>
    </source>
</evidence>
<dbReference type="EMBL" id="BLLF01001642">
    <property type="protein sequence ID" value="GFH20470.1"/>
    <property type="molecule type" value="Genomic_DNA"/>
</dbReference>
<dbReference type="Proteomes" id="UP000485058">
    <property type="component" value="Unassembled WGS sequence"/>
</dbReference>
<dbReference type="SUPFAM" id="SSF46774">
    <property type="entry name" value="ARID-like"/>
    <property type="match status" value="1"/>
</dbReference>
<organism evidence="2 3">
    <name type="scientific">Haematococcus lacustris</name>
    <name type="common">Green alga</name>
    <name type="synonym">Haematococcus pluvialis</name>
    <dbReference type="NCBI Taxonomy" id="44745"/>
    <lineage>
        <taxon>Eukaryota</taxon>
        <taxon>Viridiplantae</taxon>
        <taxon>Chlorophyta</taxon>
        <taxon>core chlorophytes</taxon>
        <taxon>Chlorophyceae</taxon>
        <taxon>CS clade</taxon>
        <taxon>Chlamydomonadales</taxon>
        <taxon>Haematococcaceae</taxon>
        <taxon>Haematococcus</taxon>
    </lineage>
</organism>
<reference evidence="2 3" key="1">
    <citation type="submission" date="2020-02" db="EMBL/GenBank/DDBJ databases">
        <title>Draft genome sequence of Haematococcus lacustris strain NIES-144.</title>
        <authorList>
            <person name="Morimoto D."/>
            <person name="Nakagawa S."/>
            <person name="Yoshida T."/>
            <person name="Sawayama S."/>
        </authorList>
    </citation>
    <scope>NUCLEOTIDE SEQUENCE [LARGE SCALE GENOMIC DNA]</scope>
    <source>
        <strain evidence="2 3">NIES-144</strain>
    </source>
</reference>
<dbReference type="Gene3D" id="1.10.150.60">
    <property type="entry name" value="ARID DNA-binding domain"/>
    <property type="match status" value="1"/>
</dbReference>
<evidence type="ECO:0000259" key="1">
    <source>
        <dbReference type="PROSITE" id="PS51011"/>
    </source>
</evidence>
<protein>
    <submittedName>
        <fullName evidence="2">ARID/BRIGHT DNA binding domain</fullName>
    </submittedName>
</protein>
<feature type="domain" description="ARID" evidence="1">
    <location>
        <begin position="46"/>
        <end position="135"/>
    </location>
</feature>
<accession>A0A699ZH11</accession>
<dbReference type="AlphaFoldDB" id="A0A699ZH11"/>
<dbReference type="GO" id="GO:0003677">
    <property type="term" value="F:DNA binding"/>
    <property type="evidence" value="ECO:0007669"/>
    <property type="project" value="InterPro"/>
</dbReference>
<comment type="caution">
    <text evidence="2">The sequence shown here is derived from an EMBL/GenBank/DDBJ whole genome shotgun (WGS) entry which is preliminary data.</text>
</comment>
<sequence>MHKSWSVVLQAQAAPTPAAAAQSALPPKSSQAPAPAAPLATAQALAAEPDAFLSTLRTWLDYEEAFKVVPLSPGAPPLHLKTLLAKVLDQGGHASVTQRGLWGSLANDLQRSPGQGEVLRRLYEFWLLPLEAQVLRAGVRPSAAQLWLETKLRERSGAPYCEEWLRPSPGAVQRALRQTAASLQQWGAEHQGCAALPVLALE</sequence>
<dbReference type="Pfam" id="PF01388">
    <property type="entry name" value="ARID"/>
    <property type="match status" value="1"/>
</dbReference>
<evidence type="ECO:0000313" key="2">
    <source>
        <dbReference type="EMBL" id="GFH20470.1"/>
    </source>
</evidence>
<proteinExistence type="predicted"/>
<gene>
    <name evidence="2" type="ORF">HaLaN_17597</name>
</gene>
<name>A0A699ZH11_HAELA</name>